<proteinExistence type="predicted"/>
<keyword evidence="1" id="KW-1133">Transmembrane helix</keyword>
<evidence type="ECO:0000313" key="3">
    <source>
        <dbReference type="Proteomes" id="UP000534286"/>
    </source>
</evidence>
<name>A0A7W7S0I7_9ACTN</name>
<keyword evidence="1" id="KW-0472">Membrane</keyword>
<gene>
    <name evidence="2" type="ORF">FHR32_005083</name>
</gene>
<dbReference type="AlphaFoldDB" id="A0A7W7S0I7"/>
<dbReference type="EMBL" id="JACHJU010000002">
    <property type="protein sequence ID" value="MBB4940706.1"/>
    <property type="molecule type" value="Genomic_DNA"/>
</dbReference>
<feature type="transmembrane region" description="Helical" evidence="1">
    <location>
        <begin position="37"/>
        <end position="58"/>
    </location>
</feature>
<keyword evidence="3" id="KW-1185">Reference proteome</keyword>
<organism evidence="2 3">
    <name type="scientific">Streptosporangium album</name>
    <dbReference type="NCBI Taxonomy" id="47479"/>
    <lineage>
        <taxon>Bacteria</taxon>
        <taxon>Bacillati</taxon>
        <taxon>Actinomycetota</taxon>
        <taxon>Actinomycetes</taxon>
        <taxon>Streptosporangiales</taxon>
        <taxon>Streptosporangiaceae</taxon>
        <taxon>Streptosporangium</taxon>
    </lineage>
</organism>
<reference evidence="2 3" key="1">
    <citation type="submission" date="2020-08" db="EMBL/GenBank/DDBJ databases">
        <title>Sequencing the genomes of 1000 actinobacteria strains.</title>
        <authorList>
            <person name="Klenk H.-P."/>
        </authorList>
    </citation>
    <scope>NUCLEOTIDE SEQUENCE [LARGE SCALE GENOMIC DNA]</scope>
    <source>
        <strain evidence="2 3">DSM 43023</strain>
    </source>
</reference>
<protein>
    <submittedName>
        <fullName evidence="2">Uncharacterized protein</fullName>
    </submittedName>
</protein>
<evidence type="ECO:0000256" key="1">
    <source>
        <dbReference type="SAM" id="Phobius"/>
    </source>
</evidence>
<dbReference type="Proteomes" id="UP000534286">
    <property type="component" value="Unassembled WGS sequence"/>
</dbReference>
<evidence type="ECO:0000313" key="2">
    <source>
        <dbReference type="EMBL" id="MBB4940706.1"/>
    </source>
</evidence>
<accession>A0A7W7S0I7</accession>
<comment type="caution">
    <text evidence="2">The sequence shown here is derived from an EMBL/GenBank/DDBJ whole genome shotgun (WGS) entry which is preliminary data.</text>
</comment>
<dbReference type="RefSeq" id="WP_184756873.1">
    <property type="nucleotide sequence ID" value="NZ_BAABEK010000005.1"/>
</dbReference>
<sequence length="105" mass="11327">MRLPVFVVALASAVTVTATAGVVVLLLMEPADLGWSPFVYVAVASLVLAAAAGAVHVAQVRRARRFIGRLRDVGAEMAAEGYFDADRDQRLVADVFDARETPWER</sequence>
<keyword evidence="1" id="KW-0812">Transmembrane</keyword>